<comment type="caution">
    <text evidence="14">The sequence shown here is derived from an EMBL/GenBank/DDBJ whole genome shotgun (WGS) entry which is preliminary data.</text>
</comment>
<dbReference type="GO" id="GO:0005829">
    <property type="term" value="C:cytosol"/>
    <property type="evidence" value="ECO:0007669"/>
    <property type="project" value="TreeGrafter"/>
</dbReference>
<dbReference type="Proteomes" id="UP000444185">
    <property type="component" value="Unassembled WGS sequence"/>
</dbReference>
<keyword evidence="4 12" id="KW-0808">Transferase</keyword>
<comment type="similarity">
    <text evidence="1 12">Belongs to the thymidylate kinase family.</text>
</comment>
<evidence type="ECO:0000256" key="8">
    <source>
        <dbReference type="ARBA" id="ARBA00022840"/>
    </source>
</evidence>
<dbReference type="CDD" id="cd01672">
    <property type="entry name" value="TMPK"/>
    <property type="match status" value="1"/>
</dbReference>
<dbReference type="PROSITE" id="PS01331">
    <property type="entry name" value="THYMIDYLATE_KINASE"/>
    <property type="match status" value="1"/>
</dbReference>
<dbReference type="Gene3D" id="3.40.50.300">
    <property type="entry name" value="P-loop containing nucleotide triphosphate hydrolases"/>
    <property type="match status" value="1"/>
</dbReference>
<evidence type="ECO:0000256" key="3">
    <source>
        <dbReference type="ARBA" id="ARBA00017144"/>
    </source>
</evidence>
<dbReference type="AlphaFoldDB" id="A0A844XX56"/>
<keyword evidence="8 12" id="KW-0067">ATP-binding</keyword>
<dbReference type="SUPFAM" id="SSF52540">
    <property type="entry name" value="P-loop containing nucleoside triphosphate hydrolases"/>
    <property type="match status" value="1"/>
</dbReference>
<evidence type="ECO:0000256" key="9">
    <source>
        <dbReference type="ARBA" id="ARBA00029962"/>
    </source>
</evidence>
<dbReference type="GO" id="GO:0006235">
    <property type="term" value="P:dTTP biosynthetic process"/>
    <property type="evidence" value="ECO:0007669"/>
    <property type="project" value="UniProtKB-UniRule"/>
</dbReference>
<protein>
    <recommendedName>
        <fullName evidence="3 12">Thymidylate kinase</fullName>
        <ecNumber evidence="2 12">2.7.4.9</ecNumber>
    </recommendedName>
    <alternativeName>
        <fullName evidence="9 12">dTMP kinase</fullName>
    </alternativeName>
</protein>
<comment type="function">
    <text evidence="11 12">Phosphorylation of dTMP to form dTDP in both de novo and salvage pathways of dTTP synthesis.</text>
</comment>
<feature type="binding site" evidence="12">
    <location>
        <begin position="11"/>
        <end position="18"/>
    </location>
    <ligand>
        <name>ATP</name>
        <dbReference type="ChEBI" id="CHEBI:30616"/>
    </ligand>
</feature>
<proteinExistence type="inferred from homology"/>
<evidence type="ECO:0000313" key="14">
    <source>
        <dbReference type="EMBL" id="MXO50510.1"/>
    </source>
</evidence>
<evidence type="ECO:0000256" key="6">
    <source>
        <dbReference type="ARBA" id="ARBA00022741"/>
    </source>
</evidence>
<comment type="catalytic activity">
    <reaction evidence="10 12">
        <text>dTMP + ATP = dTDP + ADP</text>
        <dbReference type="Rhea" id="RHEA:13517"/>
        <dbReference type="ChEBI" id="CHEBI:30616"/>
        <dbReference type="ChEBI" id="CHEBI:58369"/>
        <dbReference type="ChEBI" id="CHEBI:63528"/>
        <dbReference type="ChEBI" id="CHEBI:456216"/>
        <dbReference type="EC" id="2.7.4.9"/>
    </reaction>
</comment>
<dbReference type="OrthoDB" id="9774907at2"/>
<dbReference type="Pfam" id="PF02223">
    <property type="entry name" value="Thymidylate_kin"/>
    <property type="match status" value="1"/>
</dbReference>
<dbReference type="NCBIfam" id="TIGR00041">
    <property type="entry name" value="DTMP_kinase"/>
    <property type="match status" value="1"/>
</dbReference>
<evidence type="ECO:0000256" key="4">
    <source>
        <dbReference type="ARBA" id="ARBA00022679"/>
    </source>
</evidence>
<evidence type="ECO:0000313" key="15">
    <source>
        <dbReference type="Proteomes" id="UP000444185"/>
    </source>
</evidence>
<evidence type="ECO:0000256" key="5">
    <source>
        <dbReference type="ARBA" id="ARBA00022727"/>
    </source>
</evidence>
<evidence type="ECO:0000256" key="10">
    <source>
        <dbReference type="ARBA" id="ARBA00048743"/>
    </source>
</evidence>
<dbReference type="HAMAP" id="MF_00165">
    <property type="entry name" value="Thymidylate_kinase"/>
    <property type="match status" value="1"/>
</dbReference>
<reference evidence="14 15" key="1">
    <citation type="submission" date="2019-12" db="EMBL/GenBank/DDBJ databases">
        <title>Genomic-based taxomic classification of the family Erythrobacteraceae.</title>
        <authorList>
            <person name="Xu L."/>
        </authorList>
    </citation>
    <scope>NUCLEOTIDE SEQUENCE [LARGE SCALE GENOMIC DNA]</scope>
    <source>
        <strain evidence="14 15">DSM 16225</strain>
    </source>
</reference>
<organism evidence="14 15">
    <name type="scientific">Qipengyuania gaetbuli</name>
    <dbReference type="NCBI Taxonomy" id="266952"/>
    <lineage>
        <taxon>Bacteria</taxon>
        <taxon>Pseudomonadati</taxon>
        <taxon>Pseudomonadota</taxon>
        <taxon>Alphaproteobacteria</taxon>
        <taxon>Sphingomonadales</taxon>
        <taxon>Erythrobacteraceae</taxon>
        <taxon>Qipengyuania</taxon>
    </lineage>
</organism>
<evidence type="ECO:0000256" key="2">
    <source>
        <dbReference type="ARBA" id="ARBA00012980"/>
    </source>
</evidence>
<dbReference type="FunFam" id="3.40.50.300:FF:000225">
    <property type="entry name" value="Thymidylate kinase"/>
    <property type="match status" value="1"/>
</dbReference>
<dbReference type="GO" id="GO:0006227">
    <property type="term" value="P:dUDP biosynthetic process"/>
    <property type="evidence" value="ECO:0007669"/>
    <property type="project" value="TreeGrafter"/>
</dbReference>
<dbReference type="InterPro" id="IPR018095">
    <property type="entry name" value="Thymidylate_kin_CS"/>
</dbReference>
<gene>
    <name evidence="12 14" type="primary">tmk</name>
    <name evidence="14" type="ORF">GRI42_04230</name>
</gene>
<evidence type="ECO:0000256" key="12">
    <source>
        <dbReference type="HAMAP-Rule" id="MF_00165"/>
    </source>
</evidence>
<dbReference type="InterPro" id="IPR027417">
    <property type="entry name" value="P-loop_NTPase"/>
</dbReference>
<name>A0A844XX56_9SPHN</name>
<dbReference type="InterPro" id="IPR018094">
    <property type="entry name" value="Thymidylate_kinase"/>
</dbReference>
<sequence length="212" mass="22646">MTSGRFIVFEGGEGMGKSTQARLLVEALEKHGLTVRLTREPGGTPGAEAIRSLLLDPPGDGWGPEAEALLFAAARADHVARLIRPALERGEWVVCDRFLDSSRAYQGRAGGVGDEAVLGLHAIGSGGLLPDLTLVLAAETSQVAQRLRKRDGDEADAIGGRSEAYHSEVNAAFARFADEEPARFRMINGDGSIDEVRERVWQAVAPLFEAGN</sequence>
<dbReference type="EC" id="2.7.4.9" evidence="2 12"/>
<keyword evidence="7 12" id="KW-0418">Kinase</keyword>
<dbReference type="GO" id="GO:0004798">
    <property type="term" value="F:dTMP kinase activity"/>
    <property type="evidence" value="ECO:0007669"/>
    <property type="project" value="UniProtKB-UniRule"/>
</dbReference>
<keyword evidence="5 12" id="KW-0545">Nucleotide biosynthesis</keyword>
<keyword evidence="15" id="KW-1185">Reference proteome</keyword>
<dbReference type="GO" id="GO:0005524">
    <property type="term" value="F:ATP binding"/>
    <property type="evidence" value="ECO:0007669"/>
    <property type="project" value="UniProtKB-UniRule"/>
</dbReference>
<dbReference type="RefSeq" id="WP_160607103.1">
    <property type="nucleotide sequence ID" value="NZ_WTYF01000004.1"/>
</dbReference>
<dbReference type="EMBL" id="WTYF01000004">
    <property type="protein sequence ID" value="MXO50510.1"/>
    <property type="molecule type" value="Genomic_DNA"/>
</dbReference>
<dbReference type="InterPro" id="IPR039430">
    <property type="entry name" value="Thymidylate_kin-like_dom"/>
</dbReference>
<evidence type="ECO:0000256" key="7">
    <source>
        <dbReference type="ARBA" id="ARBA00022777"/>
    </source>
</evidence>
<keyword evidence="6 12" id="KW-0547">Nucleotide-binding</keyword>
<accession>A0A844XX56</accession>
<dbReference type="PANTHER" id="PTHR10344">
    <property type="entry name" value="THYMIDYLATE KINASE"/>
    <property type="match status" value="1"/>
</dbReference>
<evidence type="ECO:0000256" key="11">
    <source>
        <dbReference type="ARBA" id="ARBA00057735"/>
    </source>
</evidence>
<evidence type="ECO:0000259" key="13">
    <source>
        <dbReference type="Pfam" id="PF02223"/>
    </source>
</evidence>
<dbReference type="GO" id="GO:0006233">
    <property type="term" value="P:dTDP biosynthetic process"/>
    <property type="evidence" value="ECO:0007669"/>
    <property type="project" value="InterPro"/>
</dbReference>
<dbReference type="PANTHER" id="PTHR10344:SF4">
    <property type="entry name" value="UMP-CMP KINASE 2, MITOCHONDRIAL"/>
    <property type="match status" value="1"/>
</dbReference>
<evidence type="ECO:0000256" key="1">
    <source>
        <dbReference type="ARBA" id="ARBA00009776"/>
    </source>
</evidence>
<feature type="domain" description="Thymidylate kinase-like" evidence="13">
    <location>
        <begin position="9"/>
        <end position="199"/>
    </location>
</feature>